<proteinExistence type="predicted"/>
<feature type="transmembrane region" description="Helical" evidence="5">
    <location>
        <begin position="1026"/>
        <end position="1045"/>
    </location>
</feature>
<evidence type="ECO:0000256" key="5">
    <source>
        <dbReference type="SAM" id="Phobius"/>
    </source>
</evidence>
<feature type="transmembrane region" description="Helical" evidence="5">
    <location>
        <begin position="366"/>
        <end position="386"/>
    </location>
</feature>
<gene>
    <name evidence="6" type="ORF">P3T76_015368</name>
</gene>
<feature type="transmembrane region" description="Helical" evidence="5">
    <location>
        <begin position="835"/>
        <end position="856"/>
    </location>
</feature>
<keyword evidence="2 5" id="KW-0812">Transmembrane</keyword>
<keyword evidence="4 5" id="KW-0472">Membrane</keyword>
<protein>
    <recommendedName>
        <fullName evidence="8">Transmembrane protein</fullName>
    </recommendedName>
</protein>
<feature type="transmembrane region" description="Helical" evidence="5">
    <location>
        <begin position="215"/>
        <end position="242"/>
    </location>
</feature>
<feature type="transmembrane region" description="Helical" evidence="5">
    <location>
        <begin position="248"/>
        <end position="270"/>
    </location>
</feature>
<evidence type="ECO:0000313" key="6">
    <source>
        <dbReference type="EMBL" id="KAK1929075.1"/>
    </source>
</evidence>
<accession>A0AAD9LA76</accession>
<feature type="transmembrane region" description="Helical" evidence="5">
    <location>
        <begin position="277"/>
        <end position="299"/>
    </location>
</feature>
<feature type="transmembrane region" description="Helical" evidence="5">
    <location>
        <begin position="492"/>
        <end position="511"/>
    </location>
</feature>
<evidence type="ECO:0000256" key="1">
    <source>
        <dbReference type="ARBA" id="ARBA00004141"/>
    </source>
</evidence>
<feature type="transmembrane region" description="Helical" evidence="5">
    <location>
        <begin position="934"/>
        <end position="958"/>
    </location>
</feature>
<dbReference type="Pfam" id="PF13520">
    <property type="entry name" value="AA_permease_2"/>
    <property type="match status" value="2"/>
</dbReference>
<keyword evidence="7" id="KW-1185">Reference proteome</keyword>
<feature type="transmembrane region" description="Helical" evidence="5">
    <location>
        <begin position="462"/>
        <end position="480"/>
    </location>
</feature>
<sequence length="1403" mass="152497">MMGASHTTCSRRMSPRPRDLDLVTTITKTVCGILNSCVSELYDSTCCLTTSTPFRSQVKVSLLSVSMVSDNSYLEVASPMPIMASGVNVRRRKLEIEVEDGPSRGPTWQFPRSGTTQHVHVSESELADIQHELDQPRHLLSEWPATAISGNDILGSVLYAASSVVAKAGKLMPVSLLMVAAVLYFFRFIYEEVVTAIPLNGGTYNALLNTTSKRAAAVAACLSILSYVATGVVSATSGIHYLNTQVDIPIVLCIIALLLAFALLAIVGIAENSRVALVIFLHHIVVLSILVVSCAVYGIKNPHIFRDNMSADLPEVDFAGSMLNGNAFTAVFFGFGAAMLGITGFESSSNYVEEQAPGVFRKTLRNMWALASGFNVCLGVGILAVLPLGGDDGIYASADALLSKAAEVSLGSWFGTWVSVDAFIVLSGSVLTSYVGICGLVRRLATDRVLPSFLAKTNKARGTNHYIIGVYFLLSSSLVLVLDADTSIMNGVYTYAFLGLMALFASAAMLLKAKRPEMPRDVIAPWSVLVGGLFMVVVAIFANLLGDPSVLMYFALYFIVVALVMFVMFERVTMLRCILALMKKTAPSQYAKETAAEYFRTQDTPEVEHTGARGGRTIARAITSIRSAPIIFFCKRPDLTIINKVIVYVRRNEQTHTLRIVHMFSDEETDAPVLKAFRNLAVLFDSMYPKIRVDFVSVQGEFKPATISWLSKKMSVPRNMMFITQPDMVSAERVSSRVMETNSTNACLPLRRRTIEIDVVENTTRGPAWLFPSVGSSERMYMPESELADIQLSQPSALLSEWPATAIIGNDFLGSVLYSASNVAVKAGKLTPVPFLLVSVVVQLYKLMYIEVITAIPMNGGTYNALLNTTSKSTAAASACFSILAYVATGVVAAISGVKYLGTVVNIPVVVSTVALLFGFGLLAFTGIKRNSQVALAIFLHHIVVLFVLAVSCAVYGIQDPRVFRENMNSPFPDVNFAGSVIHGNPSTALFFGFSAAMLGITGFESSSNYIEEQAPGVFPKTLRNAALPTSIFNVSIAFGTLAVLPLGGDDGIYANADALLSKAAEVSLGSWFGTWVSVDAFIVLSGSVLTSYVGICGLVRRLATDRVLPSFLAKTNKARGTNHYIIGVYFLLSSSLVLVLDADTSIMNGVYTYAFLGLMALFASAAMLLKAKRPEMPRDVIAPWSVLVGGLFMVVVAIFANLLGDPSVLMYFALYFIVVALVMFVMFERVTMLRCILALMKKTAPSQYAKETAAEYFRTQDTPEVEHTGARGGRTIARAITSIRSAPIIFFCKRPDLTIINKVIVYVRRNEQTHTLRIVHMFSDEETDAPVLKAFRNLAVLFDSMYPKIRVDFVSVQGEFKPATISWLSKKMSVPRNMMFITQPDMVSAERVSSVGVRVITA</sequence>
<evidence type="ECO:0000256" key="4">
    <source>
        <dbReference type="ARBA" id="ARBA00023136"/>
    </source>
</evidence>
<dbReference type="EMBL" id="JASMQC010000052">
    <property type="protein sequence ID" value="KAK1929075.1"/>
    <property type="molecule type" value="Genomic_DNA"/>
</dbReference>
<dbReference type="InterPro" id="IPR002293">
    <property type="entry name" value="AA/rel_permease1"/>
</dbReference>
<evidence type="ECO:0000256" key="3">
    <source>
        <dbReference type="ARBA" id="ARBA00022989"/>
    </source>
</evidence>
<dbReference type="GO" id="GO:0015171">
    <property type="term" value="F:amino acid transmembrane transporter activity"/>
    <property type="evidence" value="ECO:0007669"/>
    <property type="project" value="TreeGrafter"/>
</dbReference>
<dbReference type="Proteomes" id="UP001259832">
    <property type="component" value="Unassembled WGS sequence"/>
</dbReference>
<comment type="subcellular location">
    <subcellularLocation>
        <location evidence="1">Membrane</location>
        <topology evidence="1">Multi-pass membrane protein</topology>
    </subcellularLocation>
</comment>
<evidence type="ECO:0008006" key="8">
    <source>
        <dbReference type="Google" id="ProtNLM"/>
    </source>
</evidence>
<feature type="transmembrane region" description="Helical" evidence="5">
    <location>
        <begin position="1081"/>
        <end position="1100"/>
    </location>
</feature>
<feature type="transmembrane region" description="Helical" evidence="5">
    <location>
        <begin position="1121"/>
        <end position="1139"/>
    </location>
</feature>
<dbReference type="PANTHER" id="PTHR43243">
    <property type="entry name" value="INNER MEMBRANE TRANSPORTER YGJI-RELATED"/>
    <property type="match status" value="1"/>
</dbReference>
<feature type="transmembrane region" description="Helical" evidence="5">
    <location>
        <begin position="550"/>
        <end position="569"/>
    </location>
</feature>
<evidence type="ECO:0000313" key="7">
    <source>
        <dbReference type="Proteomes" id="UP001259832"/>
    </source>
</evidence>
<feature type="transmembrane region" description="Helical" evidence="5">
    <location>
        <begin position="907"/>
        <end position="928"/>
    </location>
</feature>
<organism evidence="6 7">
    <name type="scientific">Phytophthora citrophthora</name>
    <dbReference type="NCBI Taxonomy" id="4793"/>
    <lineage>
        <taxon>Eukaryota</taxon>
        <taxon>Sar</taxon>
        <taxon>Stramenopiles</taxon>
        <taxon>Oomycota</taxon>
        <taxon>Peronosporomycetes</taxon>
        <taxon>Peronosporales</taxon>
        <taxon>Peronosporaceae</taxon>
        <taxon>Phytophthora</taxon>
    </lineage>
</organism>
<feature type="transmembrane region" description="Helical" evidence="5">
    <location>
        <begin position="1182"/>
        <end position="1203"/>
    </location>
</feature>
<feature type="transmembrane region" description="Helical" evidence="5">
    <location>
        <begin position="327"/>
        <end position="345"/>
    </location>
</feature>
<comment type="caution">
    <text evidence="6">The sequence shown here is derived from an EMBL/GenBank/DDBJ whole genome shotgun (WGS) entry which is preliminary data.</text>
</comment>
<dbReference type="PANTHER" id="PTHR43243:SF11">
    <property type="entry name" value="AMINO ACID PERMEASE_ SLC12A DOMAIN-CONTAINING PROTEIN"/>
    <property type="match status" value="1"/>
</dbReference>
<dbReference type="Gene3D" id="1.20.1740.10">
    <property type="entry name" value="Amino acid/polyamine transporter I"/>
    <property type="match status" value="2"/>
</dbReference>
<feature type="transmembrane region" description="Helical" evidence="5">
    <location>
        <begin position="422"/>
        <end position="441"/>
    </location>
</feature>
<dbReference type="GO" id="GO:0016020">
    <property type="term" value="C:membrane"/>
    <property type="evidence" value="ECO:0007669"/>
    <property type="project" value="UniProtKB-SubCell"/>
</dbReference>
<feature type="transmembrane region" description="Helical" evidence="5">
    <location>
        <begin position="1151"/>
        <end position="1170"/>
    </location>
</feature>
<reference evidence="6" key="1">
    <citation type="submission" date="2023-08" db="EMBL/GenBank/DDBJ databases">
        <title>Reference Genome Resource for the Citrus Pathogen Phytophthora citrophthora.</title>
        <authorList>
            <person name="Moller H."/>
            <person name="Coetzee B."/>
            <person name="Rose L.J."/>
            <person name="Van Niekerk J.M."/>
        </authorList>
    </citation>
    <scope>NUCLEOTIDE SEQUENCE</scope>
    <source>
        <strain evidence="6">STE-U-9442</strain>
    </source>
</reference>
<feature type="transmembrane region" description="Helical" evidence="5">
    <location>
        <begin position="523"/>
        <end position="544"/>
    </location>
</feature>
<evidence type="ECO:0000256" key="2">
    <source>
        <dbReference type="ARBA" id="ARBA00022692"/>
    </source>
</evidence>
<feature type="transmembrane region" description="Helical" evidence="5">
    <location>
        <begin position="1209"/>
        <end position="1228"/>
    </location>
</feature>
<feature type="transmembrane region" description="Helical" evidence="5">
    <location>
        <begin position="171"/>
        <end position="190"/>
    </location>
</feature>
<name>A0AAD9LA76_9STRA</name>
<feature type="transmembrane region" description="Helical" evidence="5">
    <location>
        <begin position="876"/>
        <end position="895"/>
    </location>
</feature>
<keyword evidence="3 5" id="KW-1133">Transmembrane helix</keyword>